<feature type="domain" description="LTD" evidence="4">
    <location>
        <begin position="324"/>
        <end position="444"/>
    </location>
</feature>
<protein>
    <recommendedName>
        <fullName evidence="4">LTD domain-containing protein</fullName>
    </recommendedName>
</protein>
<dbReference type="PROSITE" id="PS51841">
    <property type="entry name" value="LTD"/>
    <property type="match status" value="2"/>
</dbReference>
<keyword evidence="1 3" id="KW-0732">Signal</keyword>
<feature type="domain" description="LTD" evidence="4">
    <location>
        <begin position="585"/>
        <end position="715"/>
    </location>
</feature>
<evidence type="ECO:0000259" key="4">
    <source>
        <dbReference type="PROSITE" id="PS51841"/>
    </source>
</evidence>
<feature type="region of interest" description="Disordered" evidence="2">
    <location>
        <begin position="470"/>
        <end position="491"/>
    </location>
</feature>
<dbReference type="Gene3D" id="2.60.40.1220">
    <property type="match status" value="2"/>
</dbReference>
<dbReference type="Pfam" id="PF00932">
    <property type="entry name" value="LTD"/>
    <property type="match status" value="2"/>
</dbReference>
<dbReference type="Proteomes" id="UP000266183">
    <property type="component" value="Chromosome"/>
</dbReference>
<dbReference type="InterPro" id="IPR036415">
    <property type="entry name" value="Lamin_tail_dom_sf"/>
</dbReference>
<gene>
    <name evidence="5" type="ORF">D4L85_08085</name>
</gene>
<dbReference type="Pfam" id="PF13205">
    <property type="entry name" value="Big_5"/>
    <property type="match status" value="1"/>
</dbReference>
<evidence type="ECO:0000256" key="3">
    <source>
        <dbReference type="SAM" id="SignalP"/>
    </source>
</evidence>
<evidence type="ECO:0000256" key="2">
    <source>
        <dbReference type="SAM" id="MobiDB-lite"/>
    </source>
</evidence>
<dbReference type="InterPro" id="IPR032812">
    <property type="entry name" value="SbsA_Ig"/>
</dbReference>
<evidence type="ECO:0000313" key="6">
    <source>
        <dbReference type="Proteomes" id="UP000266183"/>
    </source>
</evidence>
<proteinExistence type="predicted"/>
<keyword evidence="6" id="KW-1185">Reference proteome</keyword>
<organism evidence="5 6">
    <name type="scientific">Chryseolinea soli</name>
    <dbReference type="NCBI Taxonomy" id="2321403"/>
    <lineage>
        <taxon>Bacteria</taxon>
        <taxon>Pseudomonadati</taxon>
        <taxon>Bacteroidota</taxon>
        <taxon>Cytophagia</taxon>
        <taxon>Cytophagales</taxon>
        <taxon>Fulvivirgaceae</taxon>
        <taxon>Chryseolinea</taxon>
    </lineage>
</organism>
<accession>A0A385SJJ8</accession>
<dbReference type="KEGG" id="chk:D4L85_08085"/>
<feature type="chain" id="PRO_5017184612" description="LTD domain-containing protein" evidence="3">
    <location>
        <begin position="27"/>
        <end position="875"/>
    </location>
</feature>
<evidence type="ECO:0000256" key="1">
    <source>
        <dbReference type="ARBA" id="ARBA00022729"/>
    </source>
</evidence>
<dbReference type="InterPro" id="IPR001322">
    <property type="entry name" value="Lamin_tail_dom"/>
</dbReference>
<evidence type="ECO:0000313" key="5">
    <source>
        <dbReference type="EMBL" id="AYB30541.1"/>
    </source>
</evidence>
<sequence>MKNHMQICRFSNLQSFTAAIFLTLFAALPTQQMFAQLSDAFDDGDFNQQPAWSGTSAFFQVVNQQLRLIAPPANGLAYLSTPSNALEDGSWEIDLALDFNPSATNYARIYLTSDQSDLSGPLNGYFIQAGGATDDVSLYRQTGLVTTKVVDGQDGLLNQTAVALSLKVTRDANGLWQLFSALGSSPSSLEGTVNDQVVLSAAYFGVSCVFTATRSDKFLFDNFIVTGHAVTDKTPPVLSGVQVLSSRTLSLTFSENLDQVSAETSGNFSLESNGEEPVSVILQLDGRTVVLGFAKDFANGFPTKISVTGVSDLAGNHMAAVRREFTYLEAVAPVAKDIVLSEIFPDPSPKVGLPETEFVELFNRSQHPFSLKNWNLTDGSSVAVLPSKILLPGDYLVLASPNVILTQVQNVIYLANFPSLNNGADDLMLKDDQGLTIDSVHYSDAWYGDDDKKQGGWSLEIIDPDNRCSERQNWTASDDPTGGTPGRQNSVFASKPDLTGPKLLSAVPGSASELVLTFDEKLAKALPGVSDFKIEPSIEVASVSFADAALTQLNLTLPSALLPGLDYALTVNHVQDCAGNNMAETLLSLGLPETADSLDIALNEILFNPRPTGTDFLEIVNVSKKYFNLKNWSVANREDGMIKNAKVISTTDFLLKPGAYLVLTVSSNVLKGEYPLSQEENFLEVPALPSWSDGEGSVALLDDTGLLIDHFSYTKNLHSPFIKDDEGVSLERISFDVPAYVPTNWKSASSTIGFATPGYVNSSAVPSLLWDESTVQVTPPVFVPSLGQPNFTQIHYAFAQGGFVANVNVFDLQGHRIKTIANNEILGTEGFFRWEGDRDSGDKARIGPYMVWFEIFDGDGNVTTFRKEVVVAAKF</sequence>
<dbReference type="EMBL" id="CP032382">
    <property type="protein sequence ID" value="AYB30541.1"/>
    <property type="molecule type" value="Genomic_DNA"/>
</dbReference>
<reference evidence="6" key="1">
    <citation type="submission" date="2018-09" db="EMBL/GenBank/DDBJ databases">
        <title>Chryseolinea sp. KIS68-18 isolated from soil.</title>
        <authorList>
            <person name="Weon H.-Y."/>
            <person name="Kwon S.-W."/>
            <person name="Lee S.A."/>
        </authorList>
    </citation>
    <scope>NUCLEOTIDE SEQUENCE [LARGE SCALE GENOMIC DNA]</scope>
    <source>
        <strain evidence="6">KIS68-18</strain>
    </source>
</reference>
<dbReference type="InterPro" id="IPR014755">
    <property type="entry name" value="Cu-Rt/internalin_Ig-like"/>
</dbReference>
<dbReference type="AlphaFoldDB" id="A0A385SJJ8"/>
<dbReference type="SUPFAM" id="SSF74853">
    <property type="entry name" value="Lamin A/C globular tail domain"/>
    <property type="match status" value="2"/>
</dbReference>
<feature type="signal peptide" evidence="3">
    <location>
        <begin position="1"/>
        <end position="26"/>
    </location>
</feature>
<name>A0A385SJJ8_9BACT</name>